<organism evidence="1 2">
    <name type="scientific">Araneus ventricosus</name>
    <name type="common">Orbweaver spider</name>
    <name type="synonym">Epeira ventricosa</name>
    <dbReference type="NCBI Taxonomy" id="182803"/>
    <lineage>
        <taxon>Eukaryota</taxon>
        <taxon>Metazoa</taxon>
        <taxon>Ecdysozoa</taxon>
        <taxon>Arthropoda</taxon>
        <taxon>Chelicerata</taxon>
        <taxon>Arachnida</taxon>
        <taxon>Araneae</taxon>
        <taxon>Araneomorphae</taxon>
        <taxon>Entelegynae</taxon>
        <taxon>Araneoidea</taxon>
        <taxon>Araneidae</taxon>
        <taxon>Araneus</taxon>
    </lineage>
</organism>
<proteinExistence type="predicted"/>
<comment type="caution">
    <text evidence="1">The sequence shown here is derived from an EMBL/GenBank/DDBJ whole genome shotgun (WGS) entry which is preliminary data.</text>
</comment>
<reference evidence="1 2" key="1">
    <citation type="journal article" date="2019" name="Sci. Rep.">
        <title>Orb-weaving spider Araneus ventricosus genome elucidates the spidroin gene catalogue.</title>
        <authorList>
            <person name="Kono N."/>
            <person name="Nakamura H."/>
            <person name="Ohtoshi R."/>
            <person name="Moran D.A.P."/>
            <person name="Shinohara A."/>
            <person name="Yoshida Y."/>
            <person name="Fujiwara M."/>
            <person name="Mori M."/>
            <person name="Tomita M."/>
            <person name="Arakawa K."/>
        </authorList>
    </citation>
    <scope>NUCLEOTIDE SEQUENCE [LARGE SCALE GENOMIC DNA]</scope>
</reference>
<accession>A0A4Y2IFK5</accession>
<evidence type="ECO:0000313" key="2">
    <source>
        <dbReference type="Proteomes" id="UP000499080"/>
    </source>
</evidence>
<sequence length="64" mass="7148">MALCFHSVNHWKTHGNYMTMFSKCPPSSATTSLSRNTKLAAAFSKVFIGVVHIHHRRAPPGRLL</sequence>
<protein>
    <submittedName>
        <fullName evidence="1">Uncharacterized protein</fullName>
    </submittedName>
</protein>
<feature type="non-terminal residue" evidence="1">
    <location>
        <position position="64"/>
    </location>
</feature>
<dbReference type="AlphaFoldDB" id="A0A4Y2IFK5"/>
<dbReference type="EMBL" id="BGPR01002627">
    <property type="protein sequence ID" value="GBM76501.1"/>
    <property type="molecule type" value="Genomic_DNA"/>
</dbReference>
<dbReference type="Proteomes" id="UP000499080">
    <property type="component" value="Unassembled WGS sequence"/>
</dbReference>
<keyword evidence="2" id="KW-1185">Reference proteome</keyword>
<evidence type="ECO:0000313" key="1">
    <source>
        <dbReference type="EMBL" id="GBM76501.1"/>
    </source>
</evidence>
<name>A0A4Y2IFK5_ARAVE</name>
<gene>
    <name evidence="1" type="ORF">AVEN_102290_1</name>
</gene>